<dbReference type="EMBL" id="FNAH01000001">
    <property type="protein sequence ID" value="SDD26687.1"/>
    <property type="molecule type" value="Genomic_DNA"/>
</dbReference>
<evidence type="ECO:0008006" key="4">
    <source>
        <dbReference type="Google" id="ProtNLM"/>
    </source>
</evidence>
<sequence length="82" mass="8317">MRLFIALPALLALTACGGGSSTPRQSGASAGNLPLTPSVLYCQRSGGEVIPATAGGRRADLCRLPGGRTVRAADLLNSHNTL</sequence>
<dbReference type="Proteomes" id="UP000199344">
    <property type="component" value="Unassembled WGS sequence"/>
</dbReference>
<name>A0A1G6TE27_9RHOB</name>
<accession>A0A1G6TE27</accession>
<dbReference type="RefSeq" id="WP_143025602.1">
    <property type="nucleotide sequence ID" value="NZ_FNAH01000001.1"/>
</dbReference>
<feature type="chain" id="PRO_5011579992" description="Hemolysin" evidence="1">
    <location>
        <begin position="18"/>
        <end position="82"/>
    </location>
</feature>
<protein>
    <recommendedName>
        <fullName evidence="4">Hemolysin</fullName>
    </recommendedName>
</protein>
<dbReference type="AlphaFoldDB" id="A0A1G6TE27"/>
<evidence type="ECO:0000313" key="3">
    <source>
        <dbReference type="Proteomes" id="UP000199344"/>
    </source>
</evidence>
<reference evidence="2 3" key="1">
    <citation type="submission" date="2016-10" db="EMBL/GenBank/DDBJ databases">
        <authorList>
            <person name="de Groot N.N."/>
        </authorList>
    </citation>
    <scope>NUCLEOTIDE SEQUENCE [LARGE SCALE GENOMIC DNA]</scope>
    <source>
        <strain evidence="2 3">DSM 22220</strain>
    </source>
</reference>
<keyword evidence="1" id="KW-0732">Signal</keyword>
<evidence type="ECO:0000313" key="2">
    <source>
        <dbReference type="EMBL" id="SDD26687.1"/>
    </source>
</evidence>
<keyword evidence="3" id="KW-1185">Reference proteome</keyword>
<feature type="signal peptide" evidence="1">
    <location>
        <begin position="1"/>
        <end position="17"/>
    </location>
</feature>
<dbReference type="OrthoDB" id="7776354at2"/>
<evidence type="ECO:0000256" key="1">
    <source>
        <dbReference type="SAM" id="SignalP"/>
    </source>
</evidence>
<dbReference type="PROSITE" id="PS51257">
    <property type="entry name" value="PROKAR_LIPOPROTEIN"/>
    <property type="match status" value="1"/>
</dbReference>
<gene>
    <name evidence="2" type="ORF">SAMN05421538_101247</name>
</gene>
<proteinExistence type="predicted"/>
<organism evidence="2 3">
    <name type="scientific">Paracoccus isoporae</name>
    <dbReference type="NCBI Taxonomy" id="591205"/>
    <lineage>
        <taxon>Bacteria</taxon>
        <taxon>Pseudomonadati</taxon>
        <taxon>Pseudomonadota</taxon>
        <taxon>Alphaproteobacteria</taxon>
        <taxon>Rhodobacterales</taxon>
        <taxon>Paracoccaceae</taxon>
        <taxon>Paracoccus</taxon>
    </lineage>
</organism>